<dbReference type="InterPro" id="IPR027417">
    <property type="entry name" value="P-loop_NTPase"/>
</dbReference>
<reference evidence="3" key="1">
    <citation type="submission" date="2020-05" db="EMBL/GenBank/DDBJ databases">
        <authorList>
            <person name="Chiriac C."/>
            <person name="Salcher M."/>
            <person name="Ghai R."/>
            <person name="Kavagutti S V."/>
        </authorList>
    </citation>
    <scope>NUCLEOTIDE SEQUENCE</scope>
</reference>
<dbReference type="PANTHER" id="PTHR43384:SF13">
    <property type="entry name" value="SLR0110 PROTEIN"/>
    <property type="match status" value="1"/>
</dbReference>
<dbReference type="EMBL" id="CAEZUO010000111">
    <property type="protein sequence ID" value="CAB4617390.1"/>
    <property type="molecule type" value="Genomic_DNA"/>
</dbReference>
<dbReference type="GO" id="GO:0009898">
    <property type="term" value="C:cytoplasmic side of plasma membrane"/>
    <property type="evidence" value="ECO:0007669"/>
    <property type="project" value="TreeGrafter"/>
</dbReference>
<evidence type="ECO:0000259" key="1">
    <source>
        <dbReference type="Pfam" id="PF01656"/>
    </source>
</evidence>
<dbReference type="GO" id="GO:0016887">
    <property type="term" value="F:ATP hydrolysis activity"/>
    <property type="evidence" value="ECO:0007669"/>
    <property type="project" value="TreeGrafter"/>
</dbReference>
<dbReference type="EMBL" id="CAFBNA010000099">
    <property type="protein sequence ID" value="CAB4940388.1"/>
    <property type="molecule type" value="Genomic_DNA"/>
</dbReference>
<dbReference type="GO" id="GO:0005829">
    <property type="term" value="C:cytosol"/>
    <property type="evidence" value="ECO:0007669"/>
    <property type="project" value="TreeGrafter"/>
</dbReference>
<dbReference type="EMBL" id="CAEZVK010000009">
    <property type="protein sequence ID" value="CAB4623088.1"/>
    <property type="molecule type" value="Genomic_DNA"/>
</dbReference>
<dbReference type="GO" id="GO:0005524">
    <property type="term" value="F:ATP binding"/>
    <property type="evidence" value="ECO:0007669"/>
    <property type="project" value="TreeGrafter"/>
</dbReference>
<dbReference type="SUPFAM" id="SSF52540">
    <property type="entry name" value="P-loop containing nucleoside triphosphate hydrolases"/>
    <property type="match status" value="1"/>
</dbReference>
<feature type="domain" description="CobQ/CobB/MinD/ParA nucleotide binding" evidence="1">
    <location>
        <begin position="7"/>
        <end position="213"/>
    </location>
</feature>
<evidence type="ECO:0000313" key="2">
    <source>
        <dbReference type="EMBL" id="CAB4617390.1"/>
    </source>
</evidence>
<organism evidence="3">
    <name type="scientific">freshwater metagenome</name>
    <dbReference type="NCBI Taxonomy" id="449393"/>
    <lineage>
        <taxon>unclassified sequences</taxon>
        <taxon>metagenomes</taxon>
        <taxon>ecological metagenomes</taxon>
    </lineage>
</organism>
<accession>A0A6J6IGJ3</accession>
<protein>
    <submittedName>
        <fullName evidence="3">Unannotated protein</fullName>
    </submittedName>
</protein>
<dbReference type="Gene3D" id="3.40.50.300">
    <property type="entry name" value="P-loop containing nucleotide triphosphate hydrolases"/>
    <property type="match status" value="1"/>
</dbReference>
<dbReference type="GO" id="GO:0051782">
    <property type="term" value="P:negative regulation of cell division"/>
    <property type="evidence" value="ECO:0007669"/>
    <property type="project" value="TreeGrafter"/>
</dbReference>
<name>A0A6J6IGJ3_9ZZZZ</name>
<evidence type="ECO:0000313" key="4">
    <source>
        <dbReference type="EMBL" id="CAB4940388.1"/>
    </source>
</evidence>
<evidence type="ECO:0000313" key="3">
    <source>
        <dbReference type="EMBL" id="CAB4623088.1"/>
    </source>
</evidence>
<dbReference type="Pfam" id="PF01656">
    <property type="entry name" value="CbiA"/>
    <property type="match status" value="1"/>
</dbReference>
<dbReference type="PANTHER" id="PTHR43384">
    <property type="entry name" value="SEPTUM SITE-DETERMINING PROTEIN MIND HOMOLOG, CHLOROPLASTIC-RELATED"/>
    <property type="match status" value="1"/>
</dbReference>
<gene>
    <name evidence="2" type="ORF">UFOPK1827_01709</name>
    <name evidence="3" type="ORF">UFOPK2000_00199</name>
    <name evidence="4" type="ORF">UFOPK3708_01416</name>
</gene>
<dbReference type="InterPro" id="IPR002586">
    <property type="entry name" value="CobQ/CobB/MinD/ParA_Nub-bd_dom"/>
</dbReference>
<sequence>MMKNPVVAVVSPKGGNGKTTVSANLAVAMARLSAPIVVDLDVHFGDIEYAFRLQPFHRLDSAVIALRERPQEGVEHFLTQHPAGIAALCAPSDPVSADYLSADEAFTVVDALIELERPVILDTAGGISDFTLGALDRATEVVMVCGTDVPSVQAVKKLLETMERLEMDTSHAHLVVNRSTARCGLSVADVELATGRKAALEIPEHQSLAAGMNQGCPVTESDPNSSAGAPFLKFANSLLGVDKNRTSKFGRFAKVDA</sequence>
<dbReference type="AlphaFoldDB" id="A0A6J6IGJ3"/>
<dbReference type="InterPro" id="IPR050625">
    <property type="entry name" value="ParA/MinD_ATPase"/>
</dbReference>
<proteinExistence type="predicted"/>